<dbReference type="EMBL" id="NKXS01002117">
    <property type="protein sequence ID" value="PIN15246.1"/>
    <property type="molecule type" value="Genomic_DNA"/>
</dbReference>
<dbReference type="SUPFAM" id="SSF51101">
    <property type="entry name" value="Mannose-binding lectins"/>
    <property type="match status" value="2"/>
</dbReference>
<dbReference type="PANTHER" id="PTHR47293:SF66">
    <property type="entry name" value="JACALIN-RELATED LECTIN 11-RELATED"/>
    <property type="match status" value="1"/>
</dbReference>
<keyword evidence="2" id="KW-0430">Lectin</keyword>
<keyword evidence="3" id="KW-0677">Repeat</keyword>
<dbReference type="CDD" id="cd09612">
    <property type="entry name" value="Jacalin"/>
    <property type="match status" value="2"/>
</dbReference>
<keyword evidence="7" id="KW-1185">Reference proteome</keyword>
<dbReference type="Gene3D" id="2.100.10.30">
    <property type="entry name" value="Jacalin-like lectin domain"/>
    <property type="match status" value="2"/>
</dbReference>
<evidence type="ECO:0000256" key="2">
    <source>
        <dbReference type="ARBA" id="ARBA00022734"/>
    </source>
</evidence>
<accession>A0A2G9HCL1</accession>
<dbReference type="STRING" id="429701.A0A2G9HCL1"/>
<name>A0A2G9HCL1_9LAMI</name>
<gene>
    <name evidence="6" type="ORF">CDL12_12122</name>
</gene>
<organism evidence="6 7">
    <name type="scientific">Handroanthus impetiginosus</name>
    <dbReference type="NCBI Taxonomy" id="429701"/>
    <lineage>
        <taxon>Eukaryota</taxon>
        <taxon>Viridiplantae</taxon>
        <taxon>Streptophyta</taxon>
        <taxon>Embryophyta</taxon>
        <taxon>Tracheophyta</taxon>
        <taxon>Spermatophyta</taxon>
        <taxon>Magnoliopsida</taxon>
        <taxon>eudicotyledons</taxon>
        <taxon>Gunneridae</taxon>
        <taxon>Pentapetalae</taxon>
        <taxon>asterids</taxon>
        <taxon>lamiids</taxon>
        <taxon>Lamiales</taxon>
        <taxon>Bignoniaceae</taxon>
        <taxon>Crescentiina</taxon>
        <taxon>Tabebuia alliance</taxon>
        <taxon>Handroanthus</taxon>
    </lineage>
</organism>
<evidence type="ECO:0000259" key="5">
    <source>
        <dbReference type="PROSITE" id="PS51752"/>
    </source>
</evidence>
<comment type="similarity">
    <text evidence="1">Belongs to the jacalin lectin family.</text>
</comment>
<sequence>MKGNTNASCDQCEGGTSVQEWGGSAGKDWSYKPKSGGIKEIFIIHGGVIHSVAFKHDDSDNASKFGGNGGTRTDKVAIDFPSEFLTGISGSYESDGVKSLKFYTNRTQYGPFGTESGTPFSFRADSGVITGFHGRADSSLNAIGVYVKPTCTVFTIAQMEPHGERDFSFLPPTLGPWGTINGGGKWDDGVFSAVKQVQVHVRRDTAGVGAISAVRFEYQKSVGGEFLSPLHGEPSEDIVNKIEINGPSEFLIGIEGYYGPIEGNGNVDVIRSLTFHTNKGKYGPMGTEIGTYFNSMNSSEGKVVGFHGTSDAYLGAIGVHTEYNILRFNLDP</sequence>
<dbReference type="PROSITE" id="PS51752">
    <property type="entry name" value="JACALIN_LECTIN"/>
    <property type="match status" value="2"/>
</dbReference>
<dbReference type="OrthoDB" id="4325201at2759"/>
<evidence type="ECO:0000313" key="7">
    <source>
        <dbReference type="Proteomes" id="UP000231279"/>
    </source>
</evidence>
<reference evidence="7" key="1">
    <citation type="journal article" date="2018" name="Gigascience">
        <title>Genome assembly of the Pink Ipe (Handroanthus impetiginosus, Bignoniaceae), a highly valued, ecologically keystone Neotropical timber forest tree.</title>
        <authorList>
            <person name="Silva-Junior O.B."/>
            <person name="Grattapaglia D."/>
            <person name="Novaes E."/>
            <person name="Collevatti R.G."/>
        </authorList>
    </citation>
    <scope>NUCLEOTIDE SEQUENCE [LARGE SCALE GENOMIC DNA]</scope>
    <source>
        <strain evidence="7">cv. UFG-1</strain>
    </source>
</reference>
<dbReference type="SMART" id="SM00915">
    <property type="entry name" value="Jacalin"/>
    <property type="match status" value="2"/>
</dbReference>
<feature type="domain" description="Jacalin-type lectin" evidence="5">
    <location>
        <begin position="171"/>
        <end position="323"/>
    </location>
</feature>
<dbReference type="FunFam" id="2.100.10.30:FF:000001">
    <property type="entry name" value="Jacalin-related lectin 33"/>
    <property type="match status" value="2"/>
</dbReference>
<dbReference type="InterPro" id="IPR036404">
    <property type="entry name" value="Jacalin-like_lectin_dom_sf"/>
</dbReference>
<evidence type="ECO:0000256" key="3">
    <source>
        <dbReference type="ARBA" id="ARBA00022737"/>
    </source>
</evidence>
<dbReference type="AlphaFoldDB" id="A0A2G9HCL1"/>
<comment type="caution">
    <text evidence="6">The sequence shown here is derived from an EMBL/GenBank/DDBJ whole genome shotgun (WGS) entry which is preliminary data.</text>
</comment>
<dbReference type="GO" id="GO:0030246">
    <property type="term" value="F:carbohydrate binding"/>
    <property type="evidence" value="ECO:0007669"/>
    <property type="project" value="UniProtKB-KW"/>
</dbReference>
<protein>
    <recommendedName>
        <fullName evidence="5">Jacalin-type lectin domain-containing protein</fullName>
    </recommendedName>
</protein>
<feature type="domain" description="Jacalin-type lectin" evidence="5">
    <location>
        <begin position="15"/>
        <end position="149"/>
    </location>
</feature>
<dbReference type="Proteomes" id="UP000231279">
    <property type="component" value="Unassembled WGS sequence"/>
</dbReference>
<dbReference type="Pfam" id="PF01419">
    <property type="entry name" value="Jacalin"/>
    <property type="match status" value="2"/>
</dbReference>
<evidence type="ECO:0000313" key="6">
    <source>
        <dbReference type="EMBL" id="PIN15246.1"/>
    </source>
</evidence>
<dbReference type="InterPro" id="IPR001229">
    <property type="entry name" value="Jacalin-like_lectin_dom"/>
</dbReference>
<evidence type="ECO:0000256" key="1">
    <source>
        <dbReference type="ARBA" id="ARBA00006568"/>
    </source>
</evidence>
<evidence type="ECO:0000256" key="4">
    <source>
        <dbReference type="SAM" id="MobiDB-lite"/>
    </source>
</evidence>
<proteinExistence type="inferred from homology"/>
<feature type="region of interest" description="Disordered" evidence="4">
    <location>
        <begin position="1"/>
        <end position="26"/>
    </location>
</feature>
<dbReference type="InterPro" id="IPR033734">
    <property type="entry name" value="Jacalin-like_lectin_dom_plant"/>
</dbReference>
<dbReference type="PANTHER" id="PTHR47293">
    <property type="entry name" value="JACALIN-RELATED LECTIN 3"/>
    <property type="match status" value="1"/>
</dbReference>
<feature type="compositionally biased region" description="Polar residues" evidence="4">
    <location>
        <begin position="1"/>
        <end position="19"/>
    </location>
</feature>